<keyword evidence="7" id="KW-1185">Reference proteome</keyword>
<dbReference type="SUPFAM" id="SSF46785">
    <property type="entry name" value="Winged helix' DNA-binding domain"/>
    <property type="match status" value="2"/>
</dbReference>
<evidence type="ECO:0000256" key="1">
    <source>
        <dbReference type="ARBA" id="ARBA00023015"/>
    </source>
</evidence>
<evidence type="ECO:0000256" key="2">
    <source>
        <dbReference type="ARBA" id="ARBA00023125"/>
    </source>
</evidence>
<keyword evidence="2" id="KW-0238">DNA-binding</keyword>
<evidence type="ECO:0000313" key="5">
    <source>
        <dbReference type="EMBL" id="RGE56751.1"/>
    </source>
</evidence>
<dbReference type="EMBL" id="QVLU01000013">
    <property type="protein sequence ID" value="RGE70833.1"/>
    <property type="molecule type" value="Genomic_DNA"/>
</dbReference>
<feature type="domain" description="HTH gntR-type" evidence="4">
    <location>
        <begin position="239"/>
        <end position="307"/>
    </location>
</feature>
<protein>
    <submittedName>
        <fullName evidence="5">GntR family transcriptional regulator</fullName>
    </submittedName>
</protein>
<evidence type="ECO:0000313" key="8">
    <source>
        <dbReference type="Proteomes" id="UP000261166"/>
    </source>
</evidence>
<evidence type="ECO:0000313" key="7">
    <source>
        <dbReference type="Proteomes" id="UP000260812"/>
    </source>
</evidence>
<keyword evidence="1" id="KW-0805">Transcription regulation</keyword>
<dbReference type="PANTHER" id="PTHR44846:SF16">
    <property type="entry name" value="TRANSCRIPTIONAL REGULATOR PHNF-RELATED"/>
    <property type="match status" value="1"/>
</dbReference>
<dbReference type="GeneID" id="97989568"/>
<dbReference type="InterPro" id="IPR050679">
    <property type="entry name" value="Bact_HTH_transcr_reg"/>
</dbReference>
<gene>
    <name evidence="6" type="ORF">DWY69_14975</name>
    <name evidence="5" type="ORF">DXC51_22595</name>
</gene>
<dbReference type="InterPro" id="IPR036390">
    <property type="entry name" value="WH_DNA-bd_sf"/>
</dbReference>
<dbReference type="PANTHER" id="PTHR44846">
    <property type="entry name" value="MANNOSYL-D-GLYCERATE TRANSPORT/METABOLISM SYSTEM REPRESSOR MNGR-RELATED"/>
    <property type="match status" value="1"/>
</dbReference>
<dbReference type="GO" id="GO:0003677">
    <property type="term" value="F:DNA binding"/>
    <property type="evidence" value="ECO:0007669"/>
    <property type="project" value="UniProtKB-KW"/>
</dbReference>
<proteinExistence type="predicted"/>
<name>A0A3E3HY52_9FIRM</name>
<feature type="domain" description="HTH gntR-type" evidence="4">
    <location>
        <begin position="5"/>
        <end position="73"/>
    </location>
</feature>
<reference evidence="5 8" key="1">
    <citation type="submission" date="2018-08" db="EMBL/GenBank/DDBJ databases">
        <title>A genome reference for cultivated species of the human gut microbiota.</title>
        <authorList>
            <person name="Zou Y."/>
            <person name="Xue W."/>
            <person name="Luo G."/>
        </authorList>
    </citation>
    <scope>NUCLEOTIDE SEQUENCE [LARGE SCALE GENOMIC DNA]</scope>
    <source>
        <strain evidence="6 8">AF26-4BH</strain>
        <strain evidence="5">TF05-5AC</strain>
    </source>
</reference>
<dbReference type="GO" id="GO:0003700">
    <property type="term" value="F:DNA-binding transcription factor activity"/>
    <property type="evidence" value="ECO:0007669"/>
    <property type="project" value="InterPro"/>
</dbReference>
<sequence>MEQNRGLTDLIYEYYESRILFGIYRYGERLSSVPQICAAFRLGRNTVLSALDKLEKNGYIETEERKTARVIYQGSEEVFRENAAKYFVPRKEGIIDFQYAGEFLFLPMWKIGTPVVELDVLNSAFGNGKNKGKVTISPPVKLYFDILRVFDNELLINLYWQCLRYLKFLYPQRNEKRPVYAVEGRLSQEQINDMKQDFDDYFTSMQDEVLDFIETAREEYHLENVKQIPFSWIICRRRPQVRYTLASEIIREILWEDYPVDSYLPSLPKMAERYGVSLSTVRRTLDVLNSLGVTRTYMGIGTKVCLEPVDIKILEIPEIRENLKMHGEGMQILALTVSGVTLFTLEAAEEKKKGEFLQRIRQLHGKTSSILCIDVLLSFISSECPSSIIRECYEKLRELAAWGYIFSAVMMENGELNSSLDEFIALLEEDLQKGDLPAFAGRWQSFIDNRLKYFYAKLSFRKK</sequence>
<dbReference type="PROSITE" id="PS50949">
    <property type="entry name" value="HTH_GNTR"/>
    <property type="match status" value="2"/>
</dbReference>
<evidence type="ECO:0000259" key="4">
    <source>
        <dbReference type="PROSITE" id="PS50949"/>
    </source>
</evidence>
<dbReference type="AlphaFoldDB" id="A0A3E3HY52"/>
<dbReference type="Pfam" id="PF00392">
    <property type="entry name" value="GntR"/>
    <property type="match status" value="2"/>
</dbReference>
<dbReference type="EMBL" id="QVLV01000021">
    <property type="protein sequence ID" value="RGE56751.1"/>
    <property type="molecule type" value="Genomic_DNA"/>
</dbReference>
<dbReference type="SMART" id="SM00345">
    <property type="entry name" value="HTH_GNTR"/>
    <property type="match status" value="2"/>
</dbReference>
<evidence type="ECO:0000313" key="6">
    <source>
        <dbReference type="EMBL" id="RGE70833.1"/>
    </source>
</evidence>
<dbReference type="Proteomes" id="UP000260812">
    <property type="component" value="Unassembled WGS sequence"/>
</dbReference>
<dbReference type="InterPro" id="IPR036388">
    <property type="entry name" value="WH-like_DNA-bd_sf"/>
</dbReference>
<accession>A0A3E3HY52</accession>
<dbReference type="RefSeq" id="WP_021640020.1">
    <property type="nucleotide sequence ID" value="NZ_CALBAU010000350.1"/>
</dbReference>
<dbReference type="InterPro" id="IPR000524">
    <property type="entry name" value="Tscrpt_reg_HTH_GntR"/>
</dbReference>
<dbReference type="OrthoDB" id="1654819at2"/>
<dbReference type="Proteomes" id="UP000261166">
    <property type="component" value="Unassembled WGS sequence"/>
</dbReference>
<comment type="caution">
    <text evidence="5">The sequence shown here is derived from an EMBL/GenBank/DDBJ whole genome shotgun (WGS) entry which is preliminary data.</text>
</comment>
<keyword evidence="3" id="KW-0804">Transcription</keyword>
<dbReference type="Gene3D" id="1.10.10.10">
    <property type="entry name" value="Winged helix-like DNA-binding domain superfamily/Winged helix DNA-binding domain"/>
    <property type="match status" value="2"/>
</dbReference>
<evidence type="ECO:0000256" key="3">
    <source>
        <dbReference type="ARBA" id="ARBA00023163"/>
    </source>
</evidence>
<organism evidence="5 7">
    <name type="scientific">Eisenbergiella massiliensis</name>
    <dbReference type="NCBI Taxonomy" id="1720294"/>
    <lineage>
        <taxon>Bacteria</taxon>
        <taxon>Bacillati</taxon>
        <taxon>Bacillota</taxon>
        <taxon>Clostridia</taxon>
        <taxon>Lachnospirales</taxon>
        <taxon>Lachnospiraceae</taxon>
        <taxon>Eisenbergiella</taxon>
    </lineage>
</organism>